<dbReference type="InterPro" id="IPR036875">
    <property type="entry name" value="Znf_CCHC_sf"/>
</dbReference>
<proteinExistence type="predicted"/>
<dbReference type="PANTHER" id="PTHR34222:SF95">
    <property type="entry name" value="RRNA 2'-O-METHYLTRANSFERASE FIBRILLARIN-LIKE ISOFORM X1"/>
    <property type="match status" value="1"/>
</dbReference>
<evidence type="ECO:0000313" key="3">
    <source>
        <dbReference type="Proteomes" id="UP000233551"/>
    </source>
</evidence>
<name>A0A2I0I0T3_PUNGR</name>
<dbReference type="InterPro" id="IPR025724">
    <property type="entry name" value="GAG-pre-integrase_dom"/>
</dbReference>
<keyword evidence="3" id="KW-1185">Reference proteome</keyword>
<reference evidence="2 3" key="1">
    <citation type="submission" date="2017-11" db="EMBL/GenBank/DDBJ databases">
        <title>De-novo sequencing of pomegranate (Punica granatum L.) genome.</title>
        <authorList>
            <person name="Akparov Z."/>
            <person name="Amiraslanov A."/>
            <person name="Hajiyeva S."/>
            <person name="Abbasov M."/>
            <person name="Kaur K."/>
            <person name="Hamwieh A."/>
            <person name="Solovyev V."/>
            <person name="Salamov A."/>
            <person name="Braich B."/>
            <person name="Kosarev P."/>
            <person name="Mahmoud A."/>
            <person name="Hajiyev E."/>
            <person name="Babayeva S."/>
            <person name="Izzatullayeva V."/>
            <person name="Mammadov A."/>
            <person name="Mammadov A."/>
            <person name="Sharifova S."/>
            <person name="Ojaghi J."/>
            <person name="Eynullazada K."/>
            <person name="Bayramov B."/>
            <person name="Abdulazimova A."/>
            <person name="Shahmuradov I."/>
        </authorList>
    </citation>
    <scope>NUCLEOTIDE SEQUENCE [LARGE SCALE GENOMIC DNA]</scope>
    <source>
        <strain evidence="3">cv. AG2017</strain>
        <tissue evidence="2">Leaf</tissue>
    </source>
</reference>
<accession>A0A2I0I0T3</accession>
<dbReference type="Proteomes" id="UP000233551">
    <property type="component" value="Unassembled WGS sequence"/>
</dbReference>
<dbReference type="Pfam" id="PF13976">
    <property type="entry name" value="gag_pre-integrs"/>
    <property type="match status" value="1"/>
</dbReference>
<dbReference type="GO" id="GO:0008270">
    <property type="term" value="F:zinc ion binding"/>
    <property type="evidence" value="ECO:0007669"/>
    <property type="project" value="InterPro"/>
</dbReference>
<dbReference type="PANTHER" id="PTHR34222">
    <property type="entry name" value="GAG_PRE-INTEGRS DOMAIN-CONTAINING PROTEIN"/>
    <property type="match status" value="1"/>
</dbReference>
<dbReference type="AlphaFoldDB" id="A0A2I0I0T3"/>
<sequence length="244" mass="26111">MKAIIYLQSLGVKYEHVRSQILSGEAIPPLADVIARLIRVTDVSQTPCTVEEKAALAIESNLSSATFSSAGVAYSHKGHRASEGGKGQGNPPTCTYCGRRGHSQEKCYSLHGFPPKVTNVAQVQVSVDIDSSFASYRGTPTGLSSSVVISAEDYAQFTRLLQNQADSRTGGTIGMRREFQGLYRLSAPVTSEVPIACTAAASPEQIHSRLGHPSLANIKQMVPSLSKAFGVLVQFLQVKVIFIS</sequence>
<comment type="caution">
    <text evidence="2">The sequence shown here is derived from an EMBL/GenBank/DDBJ whole genome shotgun (WGS) entry which is preliminary data.</text>
</comment>
<dbReference type="GO" id="GO:0003676">
    <property type="term" value="F:nucleic acid binding"/>
    <property type="evidence" value="ECO:0007669"/>
    <property type="project" value="InterPro"/>
</dbReference>
<gene>
    <name evidence="2" type="ORF">CRG98_042013</name>
</gene>
<protein>
    <recommendedName>
        <fullName evidence="1">GAG-pre-integrase domain-containing protein</fullName>
    </recommendedName>
</protein>
<organism evidence="2 3">
    <name type="scientific">Punica granatum</name>
    <name type="common">Pomegranate</name>
    <dbReference type="NCBI Taxonomy" id="22663"/>
    <lineage>
        <taxon>Eukaryota</taxon>
        <taxon>Viridiplantae</taxon>
        <taxon>Streptophyta</taxon>
        <taxon>Embryophyta</taxon>
        <taxon>Tracheophyta</taxon>
        <taxon>Spermatophyta</taxon>
        <taxon>Magnoliopsida</taxon>
        <taxon>eudicotyledons</taxon>
        <taxon>Gunneridae</taxon>
        <taxon>Pentapetalae</taxon>
        <taxon>rosids</taxon>
        <taxon>malvids</taxon>
        <taxon>Myrtales</taxon>
        <taxon>Lythraceae</taxon>
        <taxon>Punica</taxon>
    </lineage>
</organism>
<dbReference type="EMBL" id="PGOL01004346">
    <property type="protein sequence ID" value="PKI37589.1"/>
    <property type="molecule type" value="Genomic_DNA"/>
</dbReference>
<feature type="domain" description="GAG-pre-integrase" evidence="1">
    <location>
        <begin position="181"/>
        <end position="224"/>
    </location>
</feature>
<dbReference type="SUPFAM" id="SSF57756">
    <property type="entry name" value="Retrovirus zinc finger-like domains"/>
    <property type="match status" value="1"/>
</dbReference>
<evidence type="ECO:0000313" key="2">
    <source>
        <dbReference type="EMBL" id="PKI37589.1"/>
    </source>
</evidence>
<evidence type="ECO:0000259" key="1">
    <source>
        <dbReference type="Pfam" id="PF13976"/>
    </source>
</evidence>